<proteinExistence type="predicted"/>
<evidence type="ECO:0000313" key="4">
    <source>
        <dbReference type="Proteomes" id="UP000664859"/>
    </source>
</evidence>
<dbReference type="Gene3D" id="1.10.10.10">
    <property type="entry name" value="Winged helix-like DNA-binding domain superfamily/Winged helix DNA-binding domain"/>
    <property type="match status" value="1"/>
</dbReference>
<dbReference type="InterPro" id="IPR044925">
    <property type="entry name" value="His-Me_finger_sf"/>
</dbReference>
<dbReference type="PROSITE" id="PS50003">
    <property type="entry name" value="PH_DOMAIN"/>
    <property type="match status" value="1"/>
</dbReference>
<evidence type="ECO:0000256" key="1">
    <source>
        <dbReference type="SAM" id="MobiDB-lite"/>
    </source>
</evidence>
<dbReference type="InterPro" id="IPR001849">
    <property type="entry name" value="PH_domain"/>
</dbReference>
<feature type="domain" description="PH" evidence="2">
    <location>
        <begin position="1"/>
        <end position="25"/>
    </location>
</feature>
<dbReference type="SUPFAM" id="SSF54060">
    <property type="entry name" value="His-Me finger endonucleases"/>
    <property type="match status" value="2"/>
</dbReference>
<evidence type="ECO:0000259" key="2">
    <source>
        <dbReference type="PROSITE" id="PS50003"/>
    </source>
</evidence>
<accession>A0A836CI48</accession>
<name>A0A836CI48_9STRA</name>
<dbReference type="EMBL" id="JAFCMP010000112">
    <property type="protein sequence ID" value="KAG5186399.1"/>
    <property type="molecule type" value="Genomic_DNA"/>
</dbReference>
<comment type="caution">
    <text evidence="3">The sequence shown here is derived from an EMBL/GenBank/DDBJ whole genome shotgun (WGS) entry which is preliminary data.</text>
</comment>
<dbReference type="OrthoDB" id="447635at2759"/>
<organism evidence="3 4">
    <name type="scientific">Tribonema minus</name>
    <dbReference type="NCBI Taxonomy" id="303371"/>
    <lineage>
        <taxon>Eukaryota</taxon>
        <taxon>Sar</taxon>
        <taxon>Stramenopiles</taxon>
        <taxon>Ochrophyta</taxon>
        <taxon>PX clade</taxon>
        <taxon>Xanthophyceae</taxon>
        <taxon>Tribonematales</taxon>
        <taxon>Tribonemataceae</taxon>
        <taxon>Tribonema</taxon>
    </lineage>
</organism>
<dbReference type="InterPro" id="IPR036388">
    <property type="entry name" value="WH-like_DNA-bd_sf"/>
</dbReference>
<protein>
    <recommendedName>
        <fullName evidence="2">PH domain-containing protein</fullName>
    </recommendedName>
</protein>
<gene>
    <name evidence="3" type="ORF">JKP88DRAFT_241005</name>
</gene>
<keyword evidence="4" id="KW-1185">Reference proteome</keyword>
<reference evidence="3" key="1">
    <citation type="submission" date="2021-02" db="EMBL/GenBank/DDBJ databases">
        <title>First Annotated Genome of the Yellow-green Alga Tribonema minus.</title>
        <authorList>
            <person name="Mahan K.M."/>
        </authorList>
    </citation>
    <scope>NUCLEOTIDE SEQUENCE</scope>
    <source>
        <strain evidence="3">UTEX B ZZ1240</strain>
    </source>
</reference>
<evidence type="ECO:0000313" key="3">
    <source>
        <dbReference type="EMBL" id="KAG5186399.1"/>
    </source>
</evidence>
<dbReference type="Proteomes" id="UP000664859">
    <property type="component" value="Unassembled WGS sequence"/>
</dbReference>
<sequence>MSLFFTGSTREECYTWVSAIYDGIEFKDKQGLIDAQVNAIMESKTQTRPYPEFLPDSTTCVYLRDNRNYACDIELGVIFNISTGGILQPTRSNQVGVNRKMVLVHNEGLRACVPKPSYANISSDHINRDHNDNRFVNLRWASPSLQNANRVIPEDFNTPAMEAKQGDGEWKAYKTRKDFLKSTGFVCDKTNKDGVSQAIRRGIKFRGYQVRNRVPLNIGQLREIPPAAIGGAKGFYASQFGGYVKKPNGAFTQGCKHTRFDDYIIGIKGSVYKVHILTTNAFHGLRPSEAHQANHKRGAKKGPADAQDLEWTTPSENCQHAHNTGLHRGGRAVAATLQDGSEKVFRSGGEAVRYFEKHKVALYRSAITAACNGKVKTHGNMSWTYVDPTIVTRKRKLIDDDE</sequence>
<dbReference type="AlphaFoldDB" id="A0A836CI48"/>
<dbReference type="Gene3D" id="3.90.75.20">
    <property type="match status" value="2"/>
</dbReference>
<feature type="region of interest" description="Disordered" evidence="1">
    <location>
        <begin position="289"/>
        <end position="309"/>
    </location>
</feature>